<feature type="transmembrane region" description="Helical" evidence="1">
    <location>
        <begin position="183"/>
        <end position="202"/>
    </location>
</feature>
<proteinExistence type="predicted"/>
<dbReference type="EMBL" id="CP136896">
    <property type="protein sequence ID" value="WOL13492.1"/>
    <property type="molecule type" value="Genomic_DNA"/>
</dbReference>
<name>A0AAQ3KTZ0_9LILI</name>
<keyword evidence="3" id="KW-1185">Reference proteome</keyword>
<evidence type="ECO:0000256" key="1">
    <source>
        <dbReference type="SAM" id="Phobius"/>
    </source>
</evidence>
<dbReference type="PANTHER" id="PTHR33133">
    <property type="entry name" value="OS08G0107100 PROTEIN-RELATED"/>
    <property type="match status" value="1"/>
</dbReference>
<reference evidence="2 3" key="1">
    <citation type="submission" date="2023-10" db="EMBL/GenBank/DDBJ databases">
        <title>Chromosome-scale genome assembly provides insights into flower coloration mechanisms of Canna indica.</title>
        <authorList>
            <person name="Li C."/>
        </authorList>
    </citation>
    <scope>NUCLEOTIDE SEQUENCE [LARGE SCALE GENOMIC DNA]</scope>
    <source>
        <tissue evidence="2">Flower</tissue>
    </source>
</reference>
<gene>
    <name evidence="2" type="ORF">Cni_G22262</name>
</gene>
<evidence type="ECO:0000313" key="3">
    <source>
        <dbReference type="Proteomes" id="UP001327560"/>
    </source>
</evidence>
<keyword evidence="1" id="KW-0812">Transmembrane</keyword>
<organism evidence="2 3">
    <name type="scientific">Canna indica</name>
    <name type="common">Indian-shot</name>
    <dbReference type="NCBI Taxonomy" id="4628"/>
    <lineage>
        <taxon>Eukaryota</taxon>
        <taxon>Viridiplantae</taxon>
        <taxon>Streptophyta</taxon>
        <taxon>Embryophyta</taxon>
        <taxon>Tracheophyta</taxon>
        <taxon>Spermatophyta</taxon>
        <taxon>Magnoliopsida</taxon>
        <taxon>Liliopsida</taxon>
        <taxon>Zingiberales</taxon>
        <taxon>Cannaceae</taxon>
        <taxon>Canna</taxon>
    </lineage>
</organism>
<keyword evidence="1" id="KW-1133">Transmembrane helix</keyword>
<accession>A0AAQ3KTZ0</accession>
<feature type="transmembrane region" description="Helical" evidence="1">
    <location>
        <begin position="48"/>
        <end position="68"/>
    </location>
</feature>
<dbReference type="Proteomes" id="UP001327560">
    <property type="component" value="Chromosome 7"/>
</dbReference>
<keyword evidence="1" id="KW-0472">Membrane</keyword>
<protein>
    <submittedName>
        <fullName evidence="2">Uncharacterized protein</fullName>
    </submittedName>
</protein>
<sequence>MSSISTPMEATSALSTTLLVLVSCNLLLLLLSKPPPNKSMQFEPLTFFASRLSAVLMAYLSTSIYAGSRRWYSPQKLLSRLLWTWRRPALTAAYVELFATSSSSLLMALRALAGATRGEATLEALAIAGSLALLARLGPVLCSHSEIACRLSLVAAVVEEDCAGMSALRRAEELVGERKLQGLALTVGLGFAEQAALMVLGIKNGGGGVWSLIFAGPVVVVMRFFTYLAYTVFYFECKKRREEIEMKIDKE</sequence>
<dbReference type="PANTHER" id="PTHR33133:SF14">
    <property type="entry name" value="OS06G0653700 PROTEIN"/>
    <property type="match status" value="1"/>
</dbReference>
<dbReference type="AlphaFoldDB" id="A0AAQ3KTZ0"/>
<feature type="transmembrane region" description="Helical" evidence="1">
    <location>
        <begin position="208"/>
        <end position="235"/>
    </location>
</feature>
<evidence type="ECO:0000313" key="2">
    <source>
        <dbReference type="EMBL" id="WOL13492.1"/>
    </source>
</evidence>